<protein>
    <submittedName>
        <fullName evidence="1">Prolyl oligopeptidase family serine peptidase</fullName>
    </submittedName>
</protein>
<dbReference type="EMBL" id="JABAFA010000001">
    <property type="protein sequence ID" value="NMD98061.1"/>
    <property type="molecule type" value="Genomic_DNA"/>
</dbReference>
<gene>
    <name evidence="1" type="ORF">HF878_00985</name>
</gene>
<organism evidence="1 2">
    <name type="scientific">Selenomonas bovis</name>
    <dbReference type="NCBI Taxonomy" id="416586"/>
    <lineage>
        <taxon>Bacteria</taxon>
        <taxon>Bacillati</taxon>
        <taxon>Bacillota</taxon>
        <taxon>Negativicutes</taxon>
        <taxon>Selenomonadales</taxon>
        <taxon>Selenomonadaceae</taxon>
        <taxon>Selenomonas</taxon>
    </lineage>
</organism>
<dbReference type="InterPro" id="IPR008886">
    <property type="entry name" value="UPF0227/Esterase_YqiA"/>
</dbReference>
<dbReference type="Gene3D" id="3.40.50.1820">
    <property type="entry name" value="alpha/beta hydrolase"/>
    <property type="match status" value="1"/>
</dbReference>
<dbReference type="InterPro" id="IPR029058">
    <property type="entry name" value="AB_hydrolase_fold"/>
</dbReference>
<accession>A0A848BAG7</accession>
<evidence type="ECO:0000313" key="1">
    <source>
        <dbReference type="EMBL" id="NMD98061.1"/>
    </source>
</evidence>
<keyword evidence="2" id="KW-1185">Reference proteome</keyword>
<dbReference type="Proteomes" id="UP000543804">
    <property type="component" value="Unassembled WGS sequence"/>
</dbReference>
<name>A0A848BAG7_9FIRM</name>
<dbReference type="SUPFAM" id="SSF53474">
    <property type="entry name" value="alpha/beta-Hydrolases"/>
    <property type="match status" value="1"/>
</dbReference>
<dbReference type="RefSeq" id="WP_170076906.1">
    <property type="nucleotide sequence ID" value="NZ_JABAFA010000001.1"/>
</dbReference>
<proteinExistence type="predicted"/>
<evidence type="ECO:0000313" key="2">
    <source>
        <dbReference type="Proteomes" id="UP000543804"/>
    </source>
</evidence>
<sequence length="257" mass="29267">MEKHFDINEQGYSIRCKLICSDHDKTARAFDHIAIVTHGFGSSKETAGTSKFGEHLTSKYKGWAAIAFDWPCHGMDARKKLTVAECLTYLSIVTDYAKHELKAKDICNYSTSLGGYLTLRYLIEKGNPFCRIALRCPAIRMYETMSGHIPEADHAKLRKGKEVQIGFERKMKIDQSFLDDLRSFCPMDHEYFDFADRMLILHGTADEMVPIEDARAFAENNVIEFLPIDGANHPFQNPEHMALAIHEIIEFFHAGTL</sequence>
<dbReference type="AlphaFoldDB" id="A0A848BAG7"/>
<dbReference type="Pfam" id="PF05728">
    <property type="entry name" value="UPF0227"/>
    <property type="match status" value="1"/>
</dbReference>
<comment type="caution">
    <text evidence="1">The sequence shown here is derived from an EMBL/GenBank/DDBJ whole genome shotgun (WGS) entry which is preliminary data.</text>
</comment>
<reference evidence="1 2" key="1">
    <citation type="submission" date="2020-04" db="EMBL/GenBank/DDBJ databases">
        <authorList>
            <person name="Hitch T.C.A."/>
            <person name="Wylensek D."/>
            <person name="Clavel T."/>
        </authorList>
    </citation>
    <scope>NUCLEOTIDE SEQUENCE [LARGE SCALE GENOMIC DNA]</scope>
    <source>
        <strain evidence="1 2">PG-130-P53-12</strain>
    </source>
</reference>